<dbReference type="SUPFAM" id="SSF52540">
    <property type="entry name" value="P-loop containing nucleoside triphosphate hydrolases"/>
    <property type="match status" value="1"/>
</dbReference>
<dbReference type="PIRSF" id="PIRSF021497">
    <property type="entry name" value="Sulphotransferase_Stf0"/>
    <property type="match status" value="1"/>
</dbReference>
<dbReference type="EMBL" id="CP032125">
    <property type="protein sequence ID" value="AXX97803.1"/>
    <property type="molecule type" value="Genomic_DNA"/>
</dbReference>
<accession>A0A347UG25</accession>
<dbReference type="InterPro" id="IPR015124">
    <property type="entry name" value="Stf0"/>
</dbReference>
<evidence type="ECO:0000259" key="1">
    <source>
        <dbReference type="Pfam" id="PF09037"/>
    </source>
</evidence>
<feature type="domain" description="Sulphotransferase Stf0" evidence="1">
    <location>
        <begin position="20"/>
        <end position="226"/>
    </location>
</feature>
<gene>
    <name evidence="2" type="ORF">BAR1_07600</name>
</gene>
<dbReference type="GO" id="GO:0016740">
    <property type="term" value="F:transferase activity"/>
    <property type="evidence" value="ECO:0007669"/>
    <property type="project" value="UniProtKB-KW"/>
</dbReference>
<dbReference type="InterPro" id="IPR024628">
    <property type="entry name" value="Sulfotransferase_Stf0_dom"/>
</dbReference>
<dbReference type="OrthoDB" id="8276527at2"/>
<proteinExistence type="predicted"/>
<dbReference type="Pfam" id="PF09037">
    <property type="entry name" value="Sulphotransf"/>
    <property type="match status" value="1"/>
</dbReference>
<keyword evidence="3" id="KW-1185">Reference proteome</keyword>
<dbReference type="Proteomes" id="UP000261704">
    <property type="component" value="Chromosome"/>
</dbReference>
<dbReference type="Gene3D" id="3.40.50.300">
    <property type="entry name" value="P-loop containing nucleotide triphosphate hydrolases"/>
    <property type="match status" value="1"/>
</dbReference>
<keyword evidence="2" id="KW-0808">Transferase</keyword>
<evidence type="ECO:0000313" key="3">
    <source>
        <dbReference type="Proteomes" id="UP000261704"/>
    </source>
</evidence>
<organism evidence="2 3">
    <name type="scientific">Profundibacter amoris</name>
    <dbReference type="NCBI Taxonomy" id="2171755"/>
    <lineage>
        <taxon>Bacteria</taxon>
        <taxon>Pseudomonadati</taxon>
        <taxon>Pseudomonadota</taxon>
        <taxon>Alphaproteobacteria</taxon>
        <taxon>Rhodobacterales</taxon>
        <taxon>Paracoccaceae</taxon>
        <taxon>Profundibacter</taxon>
    </lineage>
</organism>
<dbReference type="KEGG" id="pamo:BAR1_07600"/>
<evidence type="ECO:0000313" key="2">
    <source>
        <dbReference type="EMBL" id="AXX97803.1"/>
    </source>
</evidence>
<sequence length="266" mass="31104">MNVIITGNPMKGILQLTEGRSGSNWLGSLTDSTGVLGRSEEWVDPHQLNLNPKKLNGEQYIASIIDHASTPNGFFAIKMFPRHLHWFQMQYGYDLIKHLNRSHDILFIKLTRRDRVGQAISFTKALQTGAWRAHRGTTKTPEYDFEQICRSYFMIGRSYDYWNSYVNAMQLKNRCFVYEDLLENPVEYVDAIAAHAGITGYEHKIKTDLVVQRNSQTEEWRRRFEVDMKSREFVSYTTPSRQPSRHISNIIRFFRKKQMKPVPYSA</sequence>
<name>A0A347UG25_9RHOB</name>
<protein>
    <submittedName>
        <fullName evidence="2">Stf0 sulfotransferase</fullName>
    </submittedName>
</protein>
<dbReference type="InterPro" id="IPR027417">
    <property type="entry name" value="P-loop_NTPase"/>
</dbReference>
<reference evidence="2 3" key="1">
    <citation type="submission" date="2018-09" db="EMBL/GenBank/DDBJ databases">
        <title>Profundibacter amoris BAR1 gen. nov., sp. nov., a new member of the Roseobacter clade isolated at Lokis Castle Vent Field on the Arctic Mid-Oceanic Ridge.</title>
        <authorList>
            <person name="Le Moine Bauer S."/>
            <person name="Sjoeberg A.G."/>
            <person name="L'Haridon S."/>
            <person name="Stokke R."/>
            <person name="Roalkvam I."/>
            <person name="Steen I.H."/>
            <person name="Dahle H."/>
        </authorList>
    </citation>
    <scope>NUCLEOTIDE SEQUENCE [LARGE SCALE GENOMIC DNA]</scope>
    <source>
        <strain evidence="2 3">BAR1</strain>
    </source>
</reference>
<dbReference type="AlphaFoldDB" id="A0A347UG25"/>